<feature type="transmembrane region" description="Helical" evidence="6">
    <location>
        <begin position="116"/>
        <end position="137"/>
    </location>
</feature>
<protein>
    <submittedName>
        <fullName evidence="8">Cell wall teichoic acid glycosylation protein GtcA</fullName>
    </submittedName>
</protein>
<evidence type="ECO:0000256" key="4">
    <source>
        <dbReference type="ARBA" id="ARBA00022989"/>
    </source>
</evidence>
<dbReference type="RefSeq" id="WP_264848013.1">
    <property type="nucleotide sequence ID" value="NZ_BRXR01000001.1"/>
</dbReference>
<evidence type="ECO:0000313" key="8">
    <source>
        <dbReference type="EMBL" id="GLC28746.1"/>
    </source>
</evidence>
<sequence>MRVSSNQLTKVFNCIIFGKLKHISRFSIVGVINTVVDFLMFTLSQSVLGLGYSLCQIIGYSFGVMNSFMLNKKWTFDDKRANKKSMHELIQFVIVNLVSLSITIIAMKVLITNFNIGIYLSKILVTTLAQATNYLGYKLWVFSEK</sequence>
<proteinExistence type="inferred from homology"/>
<evidence type="ECO:0000256" key="5">
    <source>
        <dbReference type="ARBA" id="ARBA00023136"/>
    </source>
</evidence>
<accession>A0ABQ5N0P8</accession>
<reference evidence="8 9" key="1">
    <citation type="journal article" date="2024" name="Int. J. Syst. Evol. Microbiol.">
        <title>Clostridium omnivorum sp. nov., isolated from anoxic soil under the treatment of reductive soil disinfestation.</title>
        <authorList>
            <person name="Ueki A."/>
            <person name="Tonouchi A."/>
            <person name="Kaku N."/>
            <person name="Honma S."/>
            <person name="Ueki K."/>
        </authorList>
    </citation>
    <scope>NUCLEOTIDE SEQUENCE [LARGE SCALE GENOMIC DNA]</scope>
    <source>
        <strain evidence="8 9">E14</strain>
    </source>
</reference>
<comment type="caution">
    <text evidence="8">The sequence shown here is derived from an EMBL/GenBank/DDBJ whole genome shotgun (WGS) entry which is preliminary data.</text>
</comment>
<keyword evidence="3 6" id="KW-0812">Transmembrane</keyword>
<feature type="transmembrane region" description="Helical" evidence="6">
    <location>
        <begin position="50"/>
        <end position="68"/>
    </location>
</feature>
<feature type="transmembrane region" description="Helical" evidence="6">
    <location>
        <begin position="89"/>
        <end position="110"/>
    </location>
</feature>
<evidence type="ECO:0000256" key="1">
    <source>
        <dbReference type="ARBA" id="ARBA00004141"/>
    </source>
</evidence>
<comment type="similarity">
    <text evidence="2">Belongs to the GtrA family.</text>
</comment>
<dbReference type="InterPro" id="IPR051401">
    <property type="entry name" value="GtrA_CellWall_Glycosyl"/>
</dbReference>
<dbReference type="Pfam" id="PF04138">
    <property type="entry name" value="GtrA_DPMS_TM"/>
    <property type="match status" value="1"/>
</dbReference>
<evidence type="ECO:0000256" key="3">
    <source>
        <dbReference type="ARBA" id="ARBA00022692"/>
    </source>
</evidence>
<organism evidence="8 9">
    <name type="scientific">Clostridium omnivorum</name>
    <dbReference type="NCBI Taxonomy" id="1604902"/>
    <lineage>
        <taxon>Bacteria</taxon>
        <taxon>Bacillati</taxon>
        <taxon>Bacillota</taxon>
        <taxon>Clostridia</taxon>
        <taxon>Eubacteriales</taxon>
        <taxon>Clostridiaceae</taxon>
        <taxon>Clostridium</taxon>
    </lineage>
</organism>
<feature type="transmembrane region" description="Helical" evidence="6">
    <location>
        <begin position="26"/>
        <end position="44"/>
    </location>
</feature>
<evidence type="ECO:0000256" key="2">
    <source>
        <dbReference type="ARBA" id="ARBA00009399"/>
    </source>
</evidence>
<dbReference type="PANTHER" id="PTHR38459:SF1">
    <property type="entry name" value="PROPHAGE BACTOPRENOL-LINKED GLUCOSE TRANSLOCASE HOMOLOG"/>
    <property type="match status" value="1"/>
</dbReference>
<name>A0ABQ5N0P8_9CLOT</name>
<dbReference type="InterPro" id="IPR007267">
    <property type="entry name" value="GtrA_DPMS_TM"/>
</dbReference>
<dbReference type="EMBL" id="BRXR01000001">
    <property type="protein sequence ID" value="GLC28746.1"/>
    <property type="molecule type" value="Genomic_DNA"/>
</dbReference>
<evidence type="ECO:0000256" key="6">
    <source>
        <dbReference type="SAM" id="Phobius"/>
    </source>
</evidence>
<evidence type="ECO:0000259" key="7">
    <source>
        <dbReference type="Pfam" id="PF04138"/>
    </source>
</evidence>
<keyword evidence="4 6" id="KW-1133">Transmembrane helix</keyword>
<keyword evidence="9" id="KW-1185">Reference proteome</keyword>
<comment type="subcellular location">
    <subcellularLocation>
        <location evidence="1">Membrane</location>
        <topology evidence="1">Multi-pass membrane protein</topology>
    </subcellularLocation>
</comment>
<dbReference type="PANTHER" id="PTHR38459">
    <property type="entry name" value="PROPHAGE BACTOPRENOL-LINKED GLUCOSE TRANSLOCASE HOMOLOG"/>
    <property type="match status" value="1"/>
</dbReference>
<keyword evidence="5 6" id="KW-0472">Membrane</keyword>
<evidence type="ECO:0000313" key="9">
    <source>
        <dbReference type="Proteomes" id="UP001208567"/>
    </source>
</evidence>
<dbReference type="Proteomes" id="UP001208567">
    <property type="component" value="Unassembled WGS sequence"/>
</dbReference>
<feature type="domain" description="GtrA/DPMS transmembrane" evidence="7">
    <location>
        <begin position="25"/>
        <end position="142"/>
    </location>
</feature>
<gene>
    <name evidence="8" type="ORF">bsdE14_01560</name>
</gene>